<evidence type="ECO:0000259" key="5">
    <source>
        <dbReference type="Pfam" id="PF00005"/>
    </source>
</evidence>
<evidence type="ECO:0000313" key="6">
    <source>
        <dbReference type="EMBL" id="SVB06091.1"/>
    </source>
</evidence>
<proteinExistence type="predicted"/>
<organism evidence="6">
    <name type="scientific">marine metagenome</name>
    <dbReference type="NCBI Taxonomy" id="408172"/>
    <lineage>
        <taxon>unclassified sequences</taxon>
        <taxon>metagenomes</taxon>
        <taxon>ecological metagenomes</taxon>
    </lineage>
</organism>
<dbReference type="PANTHER" id="PTHR43297:SF2">
    <property type="entry name" value="DIPEPTIDE TRANSPORT ATP-BINDING PROTEIN DPPD"/>
    <property type="match status" value="1"/>
</dbReference>
<evidence type="ECO:0000256" key="3">
    <source>
        <dbReference type="ARBA" id="ARBA00022475"/>
    </source>
</evidence>
<dbReference type="GO" id="GO:0016887">
    <property type="term" value="F:ATP hydrolysis activity"/>
    <property type="evidence" value="ECO:0007669"/>
    <property type="project" value="InterPro"/>
</dbReference>
<keyword evidence="3" id="KW-1003">Cell membrane</keyword>
<feature type="domain" description="ABC transporter" evidence="5">
    <location>
        <begin position="25"/>
        <end position="176"/>
    </location>
</feature>
<dbReference type="EMBL" id="UINC01027215">
    <property type="protein sequence ID" value="SVB06091.1"/>
    <property type="molecule type" value="Genomic_DNA"/>
</dbReference>
<protein>
    <recommendedName>
        <fullName evidence="5">ABC transporter domain-containing protein</fullName>
    </recommendedName>
</protein>
<dbReference type="PANTHER" id="PTHR43297">
    <property type="entry name" value="OLIGOPEPTIDE TRANSPORT ATP-BINDING PROTEIN APPD"/>
    <property type="match status" value="1"/>
</dbReference>
<evidence type="ECO:0000256" key="2">
    <source>
        <dbReference type="ARBA" id="ARBA00022448"/>
    </source>
</evidence>
<comment type="subcellular location">
    <subcellularLocation>
        <location evidence="1">Membrane</location>
    </subcellularLocation>
</comment>
<keyword evidence="2" id="KW-0813">Transport</keyword>
<dbReference type="Gene3D" id="3.40.50.300">
    <property type="entry name" value="P-loop containing nucleotide triphosphate hydrolases"/>
    <property type="match status" value="1"/>
</dbReference>
<gene>
    <name evidence="6" type="ORF">METZ01_LOCUS158945</name>
</gene>
<evidence type="ECO:0000256" key="1">
    <source>
        <dbReference type="ARBA" id="ARBA00004370"/>
    </source>
</evidence>
<feature type="non-terminal residue" evidence="6">
    <location>
        <position position="176"/>
    </location>
</feature>
<dbReference type="InterPro" id="IPR027417">
    <property type="entry name" value="P-loop_NTPase"/>
</dbReference>
<dbReference type="InterPro" id="IPR050388">
    <property type="entry name" value="ABC_Ni/Peptide_Import"/>
</dbReference>
<dbReference type="AlphaFoldDB" id="A0A382AXP4"/>
<keyword evidence="4" id="KW-0472">Membrane</keyword>
<dbReference type="SUPFAM" id="SSF52540">
    <property type="entry name" value="P-loop containing nucleoside triphosphate hydrolases"/>
    <property type="match status" value="1"/>
</dbReference>
<dbReference type="GO" id="GO:0016020">
    <property type="term" value="C:membrane"/>
    <property type="evidence" value="ECO:0007669"/>
    <property type="project" value="UniProtKB-SubCell"/>
</dbReference>
<name>A0A382AXP4_9ZZZZ</name>
<reference evidence="6" key="1">
    <citation type="submission" date="2018-05" db="EMBL/GenBank/DDBJ databases">
        <authorList>
            <person name="Lanie J.A."/>
            <person name="Ng W.-L."/>
            <person name="Kazmierczak K.M."/>
            <person name="Andrzejewski T.M."/>
            <person name="Davidsen T.M."/>
            <person name="Wayne K.J."/>
            <person name="Tettelin H."/>
            <person name="Glass J.I."/>
            <person name="Rusch D."/>
            <person name="Podicherti R."/>
            <person name="Tsui H.-C.T."/>
            <person name="Winkler M.E."/>
        </authorList>
    </citation>
    <scope>NUCLEOTIDE SEQUENCE</scope>
</reference>
<sequence>MENLISVKNLSVGFRSQHKKTNVVHSISFDIPKGKTTALVGESGSGKTVTALSILKLLPYPTAFHSSGEIIYNEQNLLNMSDKNIQKIRGKNITTIFQEPMSSLNPLHTIEKQINEMLITHSKISYADATKKTKELLINVGLESISKRIKSYSYELSGGQRQRVMIAMSIANNPDL</sequence>
<accession>A0A382AXP4</accession>
<dbReference type="InterPro" id="IPR003439">
    <property type="entry name" value="ABC_transporter-like_ATP-bd"/>
</dbReference>
<dbReference type="Pfam" id="PF00005">
    <property type="entry name" value="ABC_tran"/>
    <property type="match status" value="1"/>
</dbReference>
<dbReference type="GO" id="GO:0005524">
    <property type="term" value="F:ATP binding"/>
    <property type="evidence" value="ECO:0007669"/>
    <property type="project" value="InterPro"/>
</dbReference>
<evidence type="ECO:0000256" key="4">
    <source>
        <dbReference type="ARBA" id="ARBA00023136"/>
    </source>
</evidence>